<protein>
    <submittedName>
        <fullName evidence="2">Uncharacterized protein</fullName>
    </submittedName>
</protein>
<gene>
    <name evidence="2" type="ORF">ARMGADRAFT_54216</name>
</gene>
<dbReference type="OMA" id="QVHSRAH"/>
<feature type="compositionally biased region" description="Polar residues" evidence="1">
    <location>
        <begin position="323"/>
        <end position="333"/>
    </location>
</feature>
<dbReference type="AlphaFoldDB" id="A0A2H3EAJ9"/>
<dbReference type="OrthoDB" id="2863528at2759"/>
<reference evidence="3" key="1">
    <citation type="journal article" date="2017" name="Nat. Ecol. Evol.">
        <title>Genome expansion and lineage-specific genetic innovations in the forest pathogenic fungi Armillaria.</title>
        <authorList>
            <person name="Sipos G."/>
            <person name="Prasanna A.N."/>
            <person name="Walter M.C."/>
            <person name="O'Connor E."/>
            <person name="Balint B."/>
            <person name="Krizsan K."/>
            <person name="Kiss B."/>
            <person name="Hess J."/>
            <person name="Varga T."/>
            <person name="Slot J."/>
            <person name="Riley R."/>
            <person name="Boka B."/>
            <person name="Rigling D."/>
            <person name="Barry K."/>
            <person name="Lee J."/>
            <person name="Mihaltcheva S."/>
            <person name="LaButti K."/>
            <person name="Lipzen A."/>
            <person name="Waldron R."/>
            <person name="Moloney N.M."/>
            <person name="Sperisen C."/>
            <person name="Kredics L."/>
            <person name="Vagvoelgyi C."/>
            <person name="Patrignani A."/>
            <person name="Fitzpatrick D."/>
            <person name="Nagy I."/>
            <person name="Doyle S."/>
            <person name="Anderson J.B."/>
            <person name="Grigoriev I.V."/>
            <person name="Gueldener U."/>
            <person name="Muensterkoetter M."/>
            <person name="Nagy L.G."/>
        </authorList>
    </citation>
    <scope>NUCLEOTIDE SEQUENCE [LARGE SCALE GENOMIC DNA]</scope>
    <source>
        <strain evidence="3">Ar21-2</strain>
    </source>
</reference>
<evidence type="ECO:0000313" key="3">
    <source>
        <dbReference type="Proteomes" id="UP000217790"/>
    </source>
</evidence>
<feature type="compositionally biased region" description="Acidic residues" evidence="1">
    <location>
        <begin position="127"/>
        <end position="137"/>
    </location>
</feature>
<dbReference type="EMBL" id="KZ293644">
    <property type="protein sequence ID" value="PBL04446.1"/>
    <property type="molecule type" value="Genomic_DNA"/>
</dbReference>
<dbReference type="InParanoid" id="A0A2H3EAJ9"/>
<sequence>MAEEFFIGAEPFLFKIRGGPVPQYYKDTNKHLQDLADVYDSGPRVDPNIHVAWRLYYHIVKLRDMLDDEIFRKNMRRLHTAPYEMLGVRGSLLLWRKLKEDAKRWDNADGPGSLKRIGDEARRQEREDEELYVSDEEVQPRRKEVAYSSGDEDGDSGDVDMGKRKTVVHRAIPMDPLETNGLKGKGRLFVTRSKKASGRRSETDTDEIDQTHPKKKPKFNGLLTSSDLKRLPPQGREKYLILMSLPGKRKARTKCENCEELDLNCFFPAATNARPNPACIQCCARKRGCSARKAASWSAAPSSVLSQVHSRAHASDSEVDESQIASSSRSMRY</sequence>
<evidence type="ECO:0000256" key="1">
    <source>
        <dbReference type="SAM" id="MobiDB-lite"/>
    </source>
</evidence>
<feature type="region of interest" description="Disordered" evidence="1">
    <location>
        <begin position="106"/>
        <end position="161"/>
    </location>
</feature>
<organism evidence="2 3">
    <name type="scientific">Armillaria gallica</name>
    <name type="common">Bulbous honey fungus</name>
    <name type="synonym">Armillaria bulbosa</name>
    <dbReference type="NCBI Taxonomy" id="47427"/>
    <lineage>
        <taxon>Eukaryota</taxon>
        <taxon>Fungi</taxon>
        <taxon>Dikarya</taxon>
        <taxon>Basidiomycota</taxon>
        <taxon>Agaricomycotina</taxon>
        <taxon>Agaricomycetes</taxon>
        <taxon>Agaricomycetidae</taxon>
        <taxon>Agaricales</taxon>
        <taxon>Marasmiineae</taxon>
        <taxon>Physalacriaceae</taxon>
        <taxon>Armillaria</taxon>
    </lineage>
</organism>
<dbReference type="Proteomes" id="UP000217790">
    <property type="component" value="Unassembled WGS sequence"/>
</dbReference>
<feature type="region of interest" description="Disordered" evidence="1">
    <location>
        <begin position="193"/>
        <end position="218"/>
    </location>
</feature>
<accession>A0A2H3EAJ9</accession>
<feature type="region of interest" description="Disordered" evidence="1">
    <location>
        <begin position="308"/>
        <end position="333"/>
    </location>
</feature>
<feature type="compositionally biased region" description="Basic and acidic residues" evidence="1">
    <location>
        <begin position="116"/>
        <end position="126"/>
    </location>
</feature>
<evidence type="ECO:0000313" key="2">
    <source>
        <dbReference type="EMBL" id="PBL04446.1"/>
    </source>
</evidence>
<keyword evidence="3" id="KW-1185">Reference proteome</keyword>
<name>A0A2H3EAJ9_ARMGA</name>
<proteinExistence type="predicted"/>